<name>A0A543AU88_9ACTN</name>
<feature type="domain" description="EccD-like transmembrane" evidence="8">
    <location>
        <begin position="120"/>
        <end position="466"/>
    </location>
</feature>
<dbReference type="Pfam" id="PF08817">
    <property type="entry name" value="YukD"/>
    <property type="match status" value="1"/>
</dbReference>
<feature type="transmembrane region" description="Helical" evidence="7">
    <location>
        <begin position="122"/>
        <end position="141"/>
    </location>
</feature>
<comment type="similarity">
    <text evidence="2">Belongs to the EccD/Snm4 family.</text>
</comment>
<evidence type="ECO:0000313" key="9">
    <source>
        <dbReference type="EMBL" id="TQL76142.1"/>
    </source>
</evidence>
<dbReference type="InterPro" id="IPR006707">
    <property type="entry name" value="T7SS_EccD"/>
</dbReference>
<dbReference type="Pfam" id="PF19053">
    <property type="entry name" value="EccD"/>
    <property type="match status" value="1"/>
</dbReference>
<comment type="caution">
    <text evidence="9">The sequence shown here is derived from an EMBL/GenBank/DDBJ whole genome shotgun (WGS) entry which is preliminary data.</text>
</comment>
<evidence type="ECO:0000256" key="7">
    <source>
        <dbReference type="SAM" id="Phobius"/>
    </source>
</evidence>
<dbReference type="InterPro" id="IPR044049">
    <property type="entry name" value="EccD_transm"/>
</dbReference>
<dbReference type="EMBL" id="VFOW01000001">
    <property type="protein sequence ID" value="TQL76142.1"/>
    <property type="molecule type" value="Genomic_DNA"/>
</dbReference>
<keyword evidence="3" id="KW-1003">Cell membrane</keyword>
<dbReference type="RefSeq" id="WP_142037099.1">
    <property type="nucleotide sequence ID" value="NZ_JBHTGS010000001.1"/>
</dbReference>
<keyword evidence="5 7" id="KW-1133">Transmembrane helix</keyword>
<feature type="transmembrane region" description="Helical" evidence="7">
    <location>
        <begin position="349"/>
        <end position="367"/>
    </location>
</feature>
<feature type="transmembrane region" description="Helical" evidence="7">
    <location>
        <begin position="324"/>
        <end position="343"/>
    </location>
</feature>
<feature type="transmembrane region" description="Helical" evidence="7">
    <location>
        <begin position="238"/>
        <end position="258"/>
    </location>
</feature>
<reference evidence="9 10" key="1">
    <citation type="submission" date="2019-06" db="EMBL/GenBank/DDBJ databases">
        <title>Sequencing the genomes of 1000 actinobacteria strains.</title>
        <authorList>
            <person name="Klenk H.-P."/>
        </authorList>
    </citation>
    <scope>NUCLEOTIDE SEQUENCE [LARGE SCALE GENOMIC DNA]</scope>
    <source>
        <strain evidence="9 10">DSM 45928</strain>
    </source>
</reference>
<dbReference type="OrthoDB" id="4775372at2"/>
<evidence type="ECO:0000256" key="5">
    <source>
        <dbReference type="ARBA" id="ARBA00022989"/>
    </source>
</evidence>
<feature type="transmembrane region" description="Helical" evidence="7">
    <location>
        <begin position="212"/>
        <end position="231"/>
    </location>
</feature>
<sequence length="468" mass="48626">MTTAIRTGLTRITVSAPRRRIDLVLPDHVPVSELLPTVLDYAGEGAADDAEKHGGFDLRRTDGKTINPSQSMAMQQIRDGEVLHLAPRHADWPEGEYDDVVEAIAAGAKVLGKPWDGNHTRVTGLSVAALASALALFGLFSSGPPAAGSWLGVGISSLVIAMVLLAIGVSLSRASGDSQAGATLGGLALPFAALGGYTILGGSYPVAEFSTPQLMVGSAALLIFAVVGFYSVGEGLRVFSAGVFIGFIGLIASFLSFTSWTPDGVAAASVSLVVAFLPSIPVLSMRFAKLPMPELPTSAKELIKDTPNPPKDEIFAKVLRADELLTGLLIGAAITTVMCLYVVDRDGTPAAAPILVAVVSAVFLLRARLFPAIRQRIPLLAAGIMGLILLVDDTVGLFGSNLQLIGLLLVILPAIAVATASGILYSKRAPSPYIGRIADIVDILMIIAVVPVATTAIGLFTFFRGLLG</sequence>
<keyword evidence="6 7" id="KW-0472">Membrane</keyword>
<evidence type="ECO:0000259" key="8">
    <source>
        <dbReference type="Pfam" id="PF19053"/>
    </source>
</evidence>
<keyword evidence="4 7" id="KW-0812">Transmembrane</keyword>
<dbReference type="NCBIfam" id="TIGR03920">
    <property type="entry name" value="T7SS_EccD"/>
    <property type="match status" value="1"/>
</dbReference>
<dbReference type="PIRSF" id="PIRSF017804">
    <property type="entry name" value="Secretion_EccD1"/>
    <property type="match status" value="1"/>
</dbReference>
<dbReference type="AlphaFoldDB" id="A0A543AU88"/>
<gene>
    <name evidence="9" type="ORF">FB566_1663</name>
</gene>
<evidence type="ECO:0000256" key="1">
    <source>
        <dbReference type="ARBA" id="ARBA00004651"/>
    </source>
</evidence>
<protein>
    <submittedName>
        <fullName evidence="9">Type VII secretion integral membrane protein EccD</fullName>
    </submittedName>
</protein>
<dbReference type="GO" id="GO:0005886">
    <property type="term" value="C:plasma membrane"/>
    <property type="evidence" value="ECO:0007669"/>
    <property type="project" value="UniProtKB-SubCell"/>
</dbReference>
<accession>A0A543AU88</accession>
<evidence type="ECO:0000256" key="6">
    <source>
        <dbReference type="ARBA" id="ARBA00023136"/>
    </source>
</evidence>
<keyword evidence="10" id="KW-1185">Reference proteome</keyword>
<feature type="transmembrane region" description="Helical" evidence="7">
    <location>
        <begin position="181"/>
        <end position="200"/>
    </location>
</feature>
<dbReference type="InterPro" id="IPR024962">
    <property type="entry name" value="YukD-like"/>
</dbReference>
<comment type="subcellular location">
    <subcellularLocation>
        <location evidence="1">Cell membrane</location>
        <topology evidence="1">Multi-pass membrane protein</topology>
    </subcellularLocation>
</comment>
<evidence type="ECO:0000256" key="2">
    <source>
        <dbReference type="ARBA" id="ARBA00006162"/>
    </source>
</evidence>
<dbReference type="Gene3D" id="3.10.20.90">
    <property type="entry name" value="Phosphatidylinositol 3-kinase Catalytic Subunit, Chain A, domain 1"/>
    <property type="match status" value="1"/>
</dbReference>
<feature type="transmembrane region" description="Helical" evidence="7">
    <location>
        <begin position="379"/>
        <end position="398"/>
    </location>
</feature>
<feature type="transmembrane region" description="Helical" evidence="7">
    <location>
        <begin position="404"/>
        <end position="425"/>
    </location>
</feature>
<evidence type="ECO:0000256" key="4">
    <source>
        <dbReference type="ARBA" id="ARBA00022692"/>
    </source>
</evidence>
<feature type="transmembrane region" description="Helical" evidence="7">
    <location>
        <begin position="147"/>
        <end position="169"/>
    </location>
</feature>
<evidence type="ECO:0000256" key="3">
    <source>
        <dbReference type="ARBA" id="ARBA00022475"/>
    </source>
</evidence>
<evidence type="ECO:0000313" key="10">
    <source>
        <dbReference type="Proteomes" id="UP000317043"/>
    </source>
</evidence>
<organism evidence="9 10">
    <name type="scientific">Stackebrandtia endophytica</name>
    <dbReference type="NCBI Taxonomy" id="1496996"/>
    <lineage>
        <taxon>Bacteria</taxon>
        <taxon>Bacillati</taxon>
        <taxon>Actinomycetota</taxon>
        <taxon>Actinomycetes</taxon>
        <taxon>Glycomycetales</taxon>
        <taxon>Glycomycetaceae</taxon>
        <taxon>Stackebrandtia</taxon>
    </lineage>
</organism>
<feature type="transmembrane region" description="Helical" evidence="7">
    <location>
        <begin position="264"/>
        <end position="283"/>
    </location>
</feature>
<dbReference type="Proteomes" id="UP000317043">
    <property type="component" value="Unassembled WGS sequence"/>
</dbReference>
<proteinExistence type="inferred from homology"/>
<dbReference type="InParanoid" id="A0A543AU88"/>
<feature type="transmembrane region" description="Helical" evidence="7">
    <location>
        <begin position="437"/>
        <end position="463"/>
    </location>
</feature>